<accession>M0MHM3</accession>
<proteinExistence type="predicted"/>
<dbReference type="STRING" id="1227454.C446_02462"/>
<sequence>MHADLEKLQRDAYNAFRDNSTPPEIRVALDELYREADEHARTVLSDEGFLDFLAAYISREHTKLQAERDGKPEHYPYEETRTRPLCTCSDRYCELKEGRVARQIREADDPLEALRRFDHDHNGEPLVLHDAKEEYARRYGEIEQTYRRIMICGDHDIHPDELDDLEPPIDTEATDADDATAAPADD</sequence>
<dbReference type="Proteomes" id="UP000011607">
    <property type="component" value="Unassembled WGS sequence"/>
</dbReference>
<dbReference type="RefSeq" id="WP_006671463.1">
    <property type="nucleotide sequence ID" value="NZ_AOMA01000019.1"/>
</dbReference>
<dbReference type="EMBL" id="AOMA01000019">
    <property type="protein sequence ID" value="EMA45232.1"/>
    <property type="molecule type" value="Genomic_DNA"/>
</dbReference>
<feature type="compositionally biased region" description="Acidic residues" evidence="1">
    <location>
        <begin position="161"/>
        <end position="186"/>
    </location>
</feature>
<evidence type="ECO:0000313" key="3">
    <source>
        <dbReference type="Proteomes" id="UP000011607"/>
    </source>
</evidence>
<dbReference type="OrthoDB" id="351111at2157"/>
<reference evidence="2 3" key="1">
    <citation type="journal article" date="2014" name="PLoS Genet.">
        <title>Phylogenetically driven sequencing of extremely halophilic archaea reveals strategies for static and dynamic osmo-response.</title>
        <authorList>
            <person name="Becker E.A."/>
            <person name="Seitzer P.M."/>
            <person name="Tritt A."/>
            <person name="Larsen D."/>
            <person name="Krusor M."/>
            <person name="Yao A.I."/>
            <person name="Wu D."/>
            <person name="Madern D."/>
            <person name="Eisen J.A."/>
            <person name="Darling A.E."/>
            <person name="Facciotti M.T."/>
        </authorList>
    </citation>
    <scope>NUCLEOTIDE SEQUENCE [LARGE SCALE GENOMIC DNA]</scope>
    <source>
        <strain evidence="2 3">JCM 10879</strain>
    </source>
</reference>
<feature type="region of interest" description="Disordered" evidence="1">
    <location>
        <begin position="159"/>
        <end position="186"/>
    </location>
</feature>
<gene>
    <name evidence="2" type="ORF">C446_02462</name>
</gene>
<evidence type="ECO:0000313" key="2">
    <source>
        <dbReference type="EMBL" id="EMA45232.1"/>
    </source>
</evidence>
<name>M0MHM3_9EURY</name>
<protein>
    <submittedName>
        <fullName evidence="2">Uncharacterized protein</fullName>
    </submittedName>
</protein>
<dbReference type="AlphaFoldDB" id="M0MHM3"/>
<comment type="caution">
    <text evidence="2">The sequence shown here is derived from an EMBL/GenBank/DDBJ whole genome shotgun (WGS) entry which is preliminary data.</text>
</comment>
<keyword evidence="3" id="KW-1185">Reference proteome</keyword>
<organism evidence="2 3">
    <name type="scientific">Halobiforma nitratireducens JCM 10879</name>
    <dbReference type="NCBI Taxonomy" id="1227454"/>
    <lineage>
        <taxon>Archaea</taxon>
        <taxon>Methanobacteriati</taxon>
        <taxon>Methanobacteriota</taxon>
        <taxon>Stenosarchaea group</taxon>
        <taxon>Halobacteria</taxon>
        <taxon>Halobacteriales</taxon>
        <taxon>Natrialbaceae</taxon>
        <taxon>Halobiforma</taxon>
    </lineage>
</organism>
<evidence type="ECO:0000256" key="1">
    <source>
        <dbReference type="SAM" id="MobiDB-lite"/>
    </source>
</evidence>